<dbReference type="Gene3D" id="2.60.40.2230">
    <property type="entry name" value="Uncharacterised protein YcnI-like PF07987, DUF1775"/>
    <property type="match status" value="1"/>
</dbReference>
<dbReference type="InterPro" id="IPR012533">
    <property type="entry name" value="YcnI-copper_dom"/>
</dbReference>
<dbReference type="InterPro" id="IPR038507">
    <property type="entry name" value="YcnI-like_sf"/>
</dbReference>
<evidence type="ECO:0000256" key="1">
    <source>
        <dbReference type="SAM" id="SignalP"/>
    </source>
</evidence>
<dbReference type="RefSeq" id="WP_157026827.1">
    <property type="nucleotide sequence ID" value="NZ_WQMS01000008.1"/>
</dbReference>
<accession>A0A6I4J092</accession>
<organism evidence="3 4">
    <name type="scientific">Sphingomonas horti</name>
    <dbReference type="NCBI Taxonomy" id="2682842"/>
    <lineage>
        <taxon>Bacteria</taxon>
        <taxon>Pseudomonadati</taxon>
        <taxon>Pseudomonadota</taxon>
        <taxon>Alphaproteobacteria</taxon>
        <taxon>Sphingomonadales</taxon>
        <taxon>Sphingomonadaceae</taxon>
        <taxon>Sphingomonas</taxon>
    </lineage>
</organism>
<dbReference type="AlphaFoldDB" id="A0A6I4J092"/>
<dbReference type="Pfam" id="PF07987">
    <property type="entry name" value="DUF1775"/>
    <property type="match status" value="1"/>
</dbReference>
<keyword evidence="4" id="KW-1185">Reference proteome</keyword>
<reference evidence="3 4" key="1">
    <citation type="submission" date="2019-12" db="EMBL/GenBank/DDBJ databases">
        <authorList>
            <person name="Huq M.A."/>
        </authorList>
    </citation>
    <scope>NUCLEOTIDE SEQUENCE [LARGE SCALE GENOMIC DNA]</scope>
    <source>
        <strain evidence="3 4">MAH-20</strain>
    </source>
</reference>
<proteinExistence type="predicted"/>
<dbReference type="EMBL" id="WQMS01000008">
    <property type="protein sequence ID" value="MVO77857.1"/>
    <property type="molecule type" value="Genomic_DNA"/>
</dbReference>
<gene>
    <name evidence="3" type="ORF">GON01_07905</name>
</gene>
<comment type="caution">
    <text evidence="3">The sequence shown here is derived from an EMBL/GenBank/DDBJ whole genome shotgun (WGS) entry which is preliminary data.</text>
</comment>
<evidence type="ECO:0000313" key="3">
    <source>
        <dbReference type="EMBL" id="MVO77857.1"/>
    </source>
</evidence>
<evidence type="ECO:0000259" key="2">
    <source>
        <dbReference type="Pfam" id="PF07987"/>
    </source>
</evidence>
<feature type="signal peptide" evidence="1">
    <location>
        <begin position="1"/>
        <end position="18"/>
    </location>
</feature>
<dbReference type="Proteomes" id="UP000441389">
    <property type="component" value="Unassembled WGS sequence"/>
</dbReference>
<dbReference type="CDD" id="cd08545">
    <property type="entry name" value="YcnI_like"/>
    <property type="match status" value="1"/>
</dbReference>
<feature type="domain" description="YncI copper-binding" evidence="2">
    <location>
        <begin position="19"/>
        <end position="162"/>
    </location>
</feature>
<evidence type="ECO:0000313" key="4">
    <source>
        <dbReference type="Proteomes" id="UP000441389"/>
    </source>
</evidence>
<feature type="chain" id="PRO_5026061129" evidence="1">
    <location>
        <begin position="19"/>
        <end position="171"/>
    </location>
</feature>
<keyword evidence="1" id="KW-0732">Signal</keyword>
<name>A0A6I4J092_9SPHN</name>
<sequence length="171" mass="18408">MKRLMIAAAAMIAVPAGAHIVFAPAEAPAGSYYAGEFRVGHGCGDAATTAVRVTIPADVLIARPRPKPGWTIEMERAPLPAPVMSEGREVRDRVSAITWRGQLPGDQFDGFGLMLKLPDGRTGPLYLPVRQSCGTDSVEWSEIPAEGQSWGSMKRPAPMIELKPAESHHMH</sequence>
<protein>
    <submittedName>
        <fullName evidence="3">DUF1775 domain-containing protein</fullName>
    </submittedName>
</protein>